<dbReference type="GO" id="GO:0004519">
    <property type="term" value="F:endonuclease activity"/>
    <property type="evidence" value="ECO:0007669"/>
    <property type="project" value="UniProtKB-KW"/>
</dbReference>
<feature type="compositionally biased region" description="Basic and acidic residues" evidence="5">
    <location>
        <begin position="227"/>
        <end position="236"/>
    </location>
</feature>
<comment type="caution">
    <text evidence="7">The sequence shown here is derived from an EMBL/GenBank/DDBJ whole genome shotgun (WGS) entry which is preliminary data.</text>
</comment>
<sequence length="461" mass="52414">MEIIPEKETSDPIVLFINEENFSKSPQIAIKLKNKKAVVAILDSGSEVNLISQESFEQLKDADIEILTLPVQGVNLVTAFGKGSKRIKLQALLEFTIGEELFEAVFLVAPQLNSDVILGCNFMKEHEVQLNFGSGILEYKRRGQIRSHRFENPETDPQTKAQCVITKFALAPCVKGRHTGEQNSAAYTRDIVQASYPRPDKIRGGTAAGRDDVTLHSEGPLRGPEQQQHDQFDPRDLKEGDLRRIIEQSTTISAPQKSQLFKILIQFLPNFTERPGKCHLFKYHFQVKTDQPLRSFSRPVPFAFRPAVKLQIQNMIKDDILELSNSDVLSPLTVVPREGKSPRICVDARKVNRHTTPDYERAPPLQELLQRFEGAKFMSSLDLSSAYLQVELHEDSRKYTAFLYDSVVYQYKRVPYGFKNSLPAFMRALRLALGDGTENFVLTYVDDILVYSRTFEEHLDH</sequence>
<dbReference type="InterPro" id="IPR050951">
    <property type="entry name" value="Retrovirus_Pol_polyprotein"/>
</dbReference>
<dbReference type="Proteomes" id="UP000235965">
    <property type="component" value="Unassembled WGS sequence"/>
</dbReference>
<dbReference type="OrthoDB" id="7698341at2759"/>
<dbReference type="PROSITE" id="PS50878">
    <property type="entry name" value="RT_POL"/>
    <property type="match status" value="1"/>
</dbReference>
<evidence type="ECO:0000256" key="3">
    <source>
        <dbReference type="ARBA" id="ARBA00022722"/>
    </source>
</evidence>
<dbReference type="Gene3D" id="2.40.70.10">
    <property type="entry name" value="Acid Proteases"/>
    <property type="match status" value="1"/>
</dbReference>
<evidence type="ECO:0000256" key="1">
    <source>
        <dbReference type="ARBA" id="ARBA00022679"/>
    </source>
</evidence>
<dbReference type="GO" id="GO:0071897">
    <property type="term" value="P:DNA biosynthetic process"/>
    <property type="evidence" value="ECO:0007669"/>
    <property type="project" value="UniProtKB-ARBA"/>
</dbReference>
<dbReference type="CDD" id="cd01647">
    <property type="entry name" value="RT_LTR"/>
    <property type="match status" value="1"/>
</dbReference>
<dbReference type="STRING" id="105785.A0A2J7QTH6"/>
<proteinExistence type="predicted"/>
<dbReference type="SUPFAM" id="SSF50630">
    <property type="entry name" value="Acid proteases"/>
    <property type="match status" value="1"/>
</dbReference>
<evidence type="ECO:0000313" key="8">
    <source>
        <dbReference type="Proteomes" id="UP000235965"/>
    </source>
</evidence>
<dbReference type="CDD" id="cd00303">
    <property type="entry name" value="retropepsin_like"/>
    <property type="match status" value="1"/>
</dbReference>
<keyword evidence="4" id="KW-0255">Endonuclease</keyword>
<feature type="domain" description="Reverse transcriptase" evidence="6">
    <location>
        <begin position="316"/>
        <end position="461"/>
    </location>
</feature>
<dbReference type="Gene3D" id="3.10.10.10">
    <property type="entry name" value="HIV Type 1 Reverse Transcriptase, subunit A, domain 1"/>
    <property type="match status" value="1"/>
</dbReference>
<dbReference type="InterPro" id="IPR043128">
    <property type="entry name" value="Rev_trsase/Diguanyl_cyclase"/>
</dbReference>
<dbReference type="InterPro" id="IPR021109">
    <property type="entry name" value="Peptidase_aspartic_dom_sf"/>
</dbReference>
<dbReference type="PANTHER" id="PTHR37984:SF5">
    <property type="entry name" value="PROTEIN NYNRIN-LIKE"/>
    <property type="match status" value="1"/>
</dbReference>
<keyword evidence="1" id="KW-0808">Transferase</keyword>
<dbReference type="GO" id="GO:0016779">
    <property type="term" value="F:nucleotidyltransferase activity"/>
    <property type="evidence" value="ECO:0007669"/>
    <property type="project" value="UniProtKB-KW"/>
</dbReference>
<evidence type="ECO:0000259" key="6">
    <source>
        <dbReference type="PROSITE" id="PS50878"/>
    </source>
</evidence>
<feature type="region of interest" description="Disordered" evidence="5">
    <location>
        <begin position="197"/>
        <end position="236"/>
    </location>
</feature>
<dbReference type="InterPro" id="IPR043502">
    <property type="entry name" value="DNA/RNA_pol_sf"/>
</dbReference>
<gene>
    <name evidence="7" type="ORF">B7P43_G07950</name>
</gene>
<keyword evidence="3" id="KW-0540">Nuclease</keyword>
<dbReference type="InterPro" id="IPR000477">
    <property type="entry name" value="RT_dom"/>
</dbReference>
<feature type="non-terminal residue" evidence="7">
    <location>
        <position position="461"/>
    </location>
</feature>
<evidence type="ECO:0000256" key="2">
    <source>
        <dbReference type="ARBA" id="ARBA00022695"/>
    </source>
</evidence>
<name>A0A2J7QTH6_9NEOP</name>
<dbReference type="Pfam" id="PF00078">
    <property type="entry name" value="RVT_1"/>
    <property type="match status" value="1"/>
</dbReference>
<reference evidence="7 8" key="1">
    <citation type="submission" date="2017-12" db="EMBL/GenBank/DDBJ databases">
        <title>Hemimetabolous genomes reveal molecular basis of termite eusociality.</title>
        <authorList>
            <person name="Harrison M.C."/>
            <person name="Jongepier E."/>
            <person name="Robertson H.M."/>
            <person name="Arning N."/>
            <person name="Bitard-Feildel T."/>
            <person name="Chao H."/>
            <person name="Childers C.P."/>
            <person name="Dinh H."/>
            <person name="Doddapaneni H."/>
            <person name="Dugan S."/>
            <person name="Gowin J."/>
            <person name="Greiner C."/>
            <person name="Han Y."/>
            <person name="Hu H."/>
            <person name="Hughes D.S.T."/>
            <person name="Huylmans A.-K."/>
            <person name="Kemena C."/>
            <person name="Kremer L.P.M."/>
            <person name="Lee S.L."/>
            <person name="Lopez-Ezquerra A."/>
            <person name="Mallet L."/>
            <person name="Monroy-Kuhn J.M."/>
            <person name="Moser A."/>
            <person name="Murali S.C."/>
            <person name="Muzny D.M."/>
            <person name="Otani S."/>
            <person name="Piulachs M.-D."/>
            <person name="Poelchau M."/>
            <person name="Qu J."/>
            <person name="Schaub F."/>
            <person name="Wada-Katsumata A."/>
            <person name="Worley K.C."/>
            <person name="Xie Q."/>
            <person name="Ylla G."/>
            <person name="Poulsen M."/>
            <person name="Gibbs R.A."/>
            <person name="Schal C."/>
            <person name="Richards S."/>
            <person name="Belles X."/>
            <person name="Korb J."/>
            <person name="Bornberg-Bauer E."/>
        </authorList>
    </citation>
    <scope>NUCLEOTIDE SEQUENCE [LARGE SCALE GENOMIC DNA]</scope>
    <source>
        <tissue evidence="7">Whole body</tissue>
    </source>
</reference>
<keyword evidence="2" id="KW-0548">Nucleotidyltransferase</keyword>
<evidence type="ECO:0000313" key="7">
    <source>
        <dbReference type="EMBL" id="PNF31892.1"/>
    </source>
</evidence>
<evidence type="ECO:0000256" key="4">
    <source>
        <dbReference type="ARBA" id="ARBA00022759"/>
    </source>
</evidence>
<keyword evidence="8" id="KW-1185">Reference proteome</keyword>
<feature type="compositionally biased region" description="Basic and acidic residues" evidence="5">
    <location>
        <begin position="198"/>
        <end position="215"/>
    </location>
</feature>
<dbReference type="InParanoid" id="A0A2J7QTH6"/>
<dbReference type="Gene3D" id="3.30.70.270">
    <property type="match status" value="1"/>
</dbReference>
<organism evidence="7 8">
    <name type="scientific">Cryptotermes secundus</name>
    <dbReference type="NCBI Taxonomy" id="105785"/>
    <lineage>
        <taxon>Eukaryota</taxon>
        <taxon>Metazoa</taxon>
        <taxon>Ecdysozoa</taxon>
        <taxon>Arthropoda</taxon>
        <taxon>Hexapoda</taxon>
        <taxon>Insecta</taxon>
        <taxon>Pterygota</taxon>
        <taxon>Neoptera</taxon>
        <taxon>Polyneoptera</taxon>
        <taxon>Dictyoptera</taxon>
        <taxon>Blattodea</taxon>
        <taxon>Blattoidea</taxon>
        <taxon>Termitoidae</taxon>
        <taxon>Kalotermitidae</taxon>
        <taxon>Cryptotermitinae</taxon>
        <taxon>Cryptotermes</taxon>
    </lineage>
</organism>
<accession>A0A2J7QTH6</accession>
<dbReference type="SUPFAM" id="SSF56672">
    <property type="entry name" value="DNA/RNA polymerases"/>
    <property type="match status" value="1"/>
</dbReference>
<protein>
    <recommendedName>
        <fullName evidence="6">Reverse transcriptase domain-containing protein</fullName>
    </recommendedName>
</protein>
<keyword evidence="4" id="KW-0378">Hydrolase</keyword>
<dbReference type="EMBL" id="NEVH01011194">
    <property type="protein sequence ID" value="PNF31892.1"/>
    <property type="molecule type" value="Genomic_DNA"/>
</dbReference>
<dbReference type="AlphaFoldDB" id="A0A2J7QTH6"/>
<dbReference type="PANTHER" id="PTHR37984">
    <property type="entry name" value="PROTEIN CBG26694"/>
    <property type="match status" value="1"/>
</dbReference>
<evidence type="ECO:0000256" key="5">
    <source>
        <dbReference type="SAM" id="MobiDB-lite"/>
    </source>
</evidence>